<dbReference type="InterPro" id="IPR003439">
    <property type="entry name" value="ABC_transporter-like_ATP-bd"/>
</dbReference>
<dbReference type="GO" id="GO:0005524">
    <property type="term" value="F:ATP binding"/>
    <property type="evidence" value="ECO:0007669"/>
    <property type="project" value="UniProtKB-KW"/>
</dbReference>
<dbReference type="GO" id="GO:0016887">
    <property type="term" value="F:ATP hydrolysis activity"/>
    <property type="evidence" value="ECO:0007669"/>
    <property type="project" value="InterPro"/>
</dbReference>
<gene>
    <name evidence="2" type="ORF">K8G79_02060</name>
</gene>
<protein>
    <submittedName>
        <fullName evidence="2">ATP-binding cassette domain-containing protein</fullName>
    </submittedName>
</protein>
<dbReference type="PANTHER" id="PTHR42855">
    <property type="entry name" value="ABC TRANSPORTER ATP-BINDING SUBUNIT"/>
    <property type="match status" value="1"/>
</dbReference>
<dbReference type="Proteomes" id="UP001197609">
    <property type="component" value="Unassembled WGS sequence"/>
</dbReference>
<name>A0AAJ1AIU9_9BACT</name>
<dbReference type="Gene3D" id="3.40.50.300">
    <property type="entry name" value="P-loop containing nucleotide triphosphate hydrolases"/>
    <property type="match status" value="1"/>
</dbReference>
<dbReference type="PANTHER" id="PTHR42855:SF1">
    <property type="entry name" value="ABC TRANSPORTER DOMAIN-CONTAINING PROTEIN"/>
    <property type="match status" value="1"/>
</dbReference>
<dbReference type="EMBL" id="JAIOIU010000028">
    <property type="protein sequence ID" value="MBZ0158927.1"/>
    <property type="molecule type" value="Genomic_DNA"/>
</dbReference>
<dbReference type="AlphaFoldDB" id="A0AAJ1AIU9"/>
<accession>A0AAJ1AIU9</accession>
<proteinExistence type="predicted"/>
<keyword evidence="2" id="KW-0067">ATP-binding</keyword>
<dbReference type="Pfam" id="PF00005">
    <property type="entry name" value="ABC_tran"/>
    <property type="match status" value="1"/>
</dbReference>
<reference evidence="2 3" key="1">
    <citation type="journal article" date="2021" name="bioRxiv">
        <title>Unraveling nitrogen, sulfur and carbon metabolic pathways and microbial community transcriptional responses to substrate deprivation and toxicity stresses in a bioreactor mimicking anoxic brackish coastal sediment conditions.</title>
        <authorList>
            <person name="Martins P.D."/>
            <person name="Echeveste M.J."/>
            <person name="Arshad A."/>
            <person name="Kurth J."/>
            <person name="Ouboter H."/>
            <person name="Jetten M.S.M."/>
            <person name="Welte C.U."/>
        </authorList>
    </citation>
    <scope>NUCLEOTIDE SEQUENCE [LARGE SCALE GENOMIC DNA]</scope>
    <source>
        <strain evidence="2">MAG_38</strain>
    </source>
</reference>
<evidence type="ECO:0000313" key="2">
    <source>
        <dbReference type="EMBL" id="MBZ0158927.1"/>
    </source>
</evidence>
<dbReference type="SUPFAM" id="SSF52540">
    <property type="entry name" value="P-loop containing nucleoside triphosphate hydrolases"/>
    <property type="match status" value="1"/>
</dbReference>
<dbReference type="InterPro" id="IPR027417">
    <property type="entry name" value="P-loop_NTPase"/>
</dbReference>
<keyword evidence="2" id="KW-0547">Nucleotide-binding</keyword>
<feature type="domain" description="ABC transporter" evidence="1">
    <location>
        <begin position="19"/>
        <end position="63"/>
    </location>
</feature>
<sequence>MALVTLDHVSIAYGHVPLLDDASLQVEAGERVCVIGRNGTGKSTLLQILSGDQVPDSGSVWRQPEIGVARLVQDVPLSSNRPVFDVV</sequence>
<organism evidence="2 3">
    <name type="scientific">Candidatus Methylomirabilis tolerans</name>
    <dbReference type="NCBI Taxonomy" id="3123416"/>
    <lineage>
        <taxon>Bacteria</taxon>
        <taxon>Candidatus Methylomirabilota</taxon>
        <taxon>Candidatus Methylomirabilia</taxon>
        <taxon>Candidatus Methylomirabilales</taxon>
        <taxon>Candidatus Methylomirabilaceae</taxon>
        <taxon>Candidatus Methylomirabilis</taxon>
    </lineage>
</organism>
<evidence type="ECO:0000259" key="1">
    <source>
        <dbReference type="Pfam" id="PF00005"/>
    </source>
</evidence>
<evidence type="ECO:0000313" key="3">
    <source>
        <dbReference type="Proteomes" id="UP001197609"/>
    </source>
</evidence>
<feature type="non-terminal residue" evidence="2">
    <location>
        <position position="87"/>
    </location>
</feature>
<dbReference type="InterPro" id="IPR051309">
    <property type="entry name" value="ABCF_ATPase"/>
</dbReference>
<comment type="caution">
    <text evidence="2">The sequence shown here is derived from an EMBL/GenBank/DDBJ whole genome shotgun (WGS) entry which is preliminary data.</text>
</comment>